<feature type="domain" description="COPA/B TPR" evidence="1">
    <location>
        <begin position="1"/>
        <end position="81"/>
    </location>
</feature>
<dbReference type="AlphaFoldDB" id="A0A3P7NKA1"/>
<reference evidence="2 3" key="1">
    <citation type="submission" date="2018-11" db="EMBL/GenBank/DDBJ databases">
        <authorList>
            <consortium name="Pathogen Informatics"/>
        </authorList>
    </citation>
    <scope>NUCLEOTIDE SEQUENCE [LARGE SCALE GENOMIC DNA]</scope>
</reference>
<evidence type="ECO:0000259" key="1">
    <source>
        <dbReference type="Pfam" id="PF23953"/>
    </source>
</evidence>
<accession>A0A3P7NKA1</accession>
<dbReference type="Gene3D" id="1.25.40.470">
    <property type="match status" value="1"/>
</dbReference>
<evidence type="ECO:0000313" key="3">
    <source>
        <dbReference type="Proteomes" id="UP000271889"/>
    </source>
</evidence>
<dbReference type="Pfam" id="PF23953">
    <property type="entry name" value="TPR_COPA_B"/>
    <property type="match status" value="1"/>
</dbReference>
<gene>
    <name evidence="2" type="ORF">CGOC_LOCUS13094</name>
</gene>
<sequence>MRRDFETADKEPKEQRTRVAHFLEKEGFKRQALAVSHDPDRKFDFAFALGDVKTAYDLALQGDSEEKWKMLSQAATLKSELMRSLANVLVDWRPTLPQAGIILHFTTSLLLGGVDACLESLTATDRRPEVAFFPRTQCPKESFVEGESRSIAEEYE</sequence>
<organism evidence="2 3">
    <name type="scientific">Cylicostephanus goldi</name>
    <name type="common">Nematode worm</name>
    <dbReference type="NCBI Taxonomy" id="71465"/>
    <lineage>
        <taxon>Eukaryota</taxon>
        <taxon>Metazoa</taxon>
        <taxon>Ecdysozoa</taxon>
        <taxon>Nematoda</taxon>
        <taxon>Chromadorea</taxon>
        <taxon>Rhabditida</taxon>
        <taxon>Rhabditina</taxon>
        <taxon>Rhabditomorpha</taxon>
        <taxon>Strongyloidea</taxon>
        <taxon>Strongylidae</taxon>
        <taxon>Cylicostephanus</taxon>
    </lineage>
</organism>
<dbReference type="InterPro" id="IPR056176">
    <property type="entry name" value="TPR_COPA_B"/>
</dbReference>
<protein>
    <recommendedName>
        <fullName evidence="1">COPA/B TPR domain-containing protein</fullName>
    </recommendedName>
</protein>
<keyword evidence="3" id="KW-1185">Reference proteome</keyword>
<proteinExistence type="predicted"/>
<evidence type="ECO:0000313" key="2">
    <source>
        <dbReference type="EMBL" id="VDN36018.1"/>
    </source>
</evidence>
<dbReference type="EMBL" id="UYRV01128243">
    <property type="protein sequence ID" value="VDN36018.1"/>
    <property type="molecule type" value="Genomic_DNA"/>
</dbReference>
<name>A0A3P7NKA1_CYLGO</name>
<dbReference type="Proteomes" id="UP000271889">
    <property type="component" value="Unassembled WGS sequence"/>
</dbReference>